<sequence>MAAILVLCLVAMPFDAREIRGVSVWVKPAKFAASLAVWCWTMAWAWTALGRAWRAGRAARVIVAGTIVCGGFEVGWIALRAAVGLPSHFAMDALGAAVYGVMGLAAVLLCLCAAAFGALVAWRGDPTRHRVMRLGIAAGFVGAGLLGIFTGLAIGGGTGPYVGGEASDAGAWPPFFWSRSGGDLRVAHFLAVHAMQALPLLAWGLLRAGAAAPRAWLAAGAAGWVGLTLGAFALARAGVAL</sequence>
<protein>
    <submittedName>
        <fullName evidence="2">Uncharacterized protein</fullName>
    </submittedName>
</protein>
<gene>
    <name evidence="2" type="ORF">Rmf_05440</name>
</gene>
<feature type="transmembrane region" description="Helical" evidence="1">
    <location>
        <begin position="186"/>
        <end position="206"/>
    </location>
</feature>
<evidence type="ECO:0000256" key="1">
    <source>
        <dbReference type="SAM" id="Phobius"/>
    </source>
</evidence>
<feature type="transmembrane region" description="Helical" evidence="1">
    <location>
        <begin position="134"/>
        <end position="154"/>
    </location>
</feature>
<name>A0ABM7XYQ8_9PROT</name>
<keyword evidence="1" id="KW-1133">Transmembrane helix</keyword>
<organism evidence="2 3">
    <name type="scientific">Roseomonas fluvialis</name>
    <dbReference type="NCBI Taxonomy" id="1750527"/>
    <lineage>
        <taxon>Bacteria</taxon>
        <taxon>Pseudomonadati</taxon>
        <taxon>Pseudomonadota</taxon>
        <taxon>Alphaproteobacteria</taxon>
        <taxon>Acetobacterales</taxon>
        <taxon>Roseomonadaceae</taxon>
        <taxon>Roseomonas</taxon>
    </lineage>
</organism>
<feature type="transmembrane region" description="Helical" evidence="1">
    <location>
        <begin position="215"/>
        <end position="235"/>
    </location>
</feature>
<keyword evidence="3" id="KW-1185">Reference proteome</keyword>
<feature type="transmembrane region" description="Helical" evidence="1">
    <location>
        <begin position="32"/>
        <end position="49"/>
    </location>
</feature>
<evidence type="ECO:0000313" key="2">
    <source>
        <dbReference type="EMBL" id="BDG70615.1"/>
    </source>
</evidence>
<dbReference type="EMBL" id="AP025637">
    <property type="protein sequence ID" value="BDG70615.1"/>
    <property type="molecule type" value="Genomic_DNA"/>
</dbReference>
<evidence type="ECO:0000313" key="3">
    <source>
        <dbReference type="Proteomes" id="UP000831327"/>
    </source>
</evidence>
<feature type="transmembrane region" description="Helical" evidence="1">
    <location>
        <begin position="61"/>
        <end position="79"/>
    </location>
</feature>
<keyword evidence="1" id="KW-0812">Transmembrane</keyword>
<reference evidence="2 3" key="1">
    <citation type="journal article" date="2016" name="Microbes Environ.">
        <title>Phylogenetically diverse aerobic anoxygenic phototrophic bacteria isolated from epilithic biofilms in Tama river, Japan.</title>
        <authorList>
            <person name="Hirose S."/>
            <person name="Matsuura K."/>
            <person name="Haruta S."/>
        </authorList>
    </citation>
    <scope>NUCLEOTIDE SEQUENCE [LARGE SCALE GENOMIC DNA]</scope>
    <source>
        <strain evidence="2 3">S08</strain>
    </source>
</reference>
<dbReference type="Proteomes" id="UP000831327">
    <property type="component" value="Chromosome"/>
</dbReference>
<accession>A0ABM7XYQ8</accession>
<proteinExistence type="predicted"/>
<keyword evidence="1" id="KW-0472">Membrane</keyword>
<feature type="transmembrane region" description="Helical" evidence="1">
    <location>
        <begin position="99"/>
        <end position="122"/>
    </location>
</feature>